<feature type="coiled-coil region" evidence="7">
    <location>
        <begin position="887"/>
        <end position="928"/>
    </location>
</feature>
<evidence type="ECO:0000259" key="8">
    <source>
        <dbReference type="SMART" id="SM00968"/>
    </source>
</evidence>
<keyword evidence="6 7" id="KW-0238">DNA-binding</keyword>
<keyword evidence="4 7" id="KW-0067">ATP-binding</keyword>
<feature type="binding site" evidence="7">
    <location>
        <begin position="32"/>
        <end position="39"/>
    </location>
    <ligand>
        <name>ATP</name>
        <dbReference type="ChEBI" id="CHEBI:30616"/>
    </ligand>
</feature>
<feature type="coiled-coil region" evidence="7">
    <location>
        <begin position="167"/>
        <end position="201"/>
    </location>
</feature>
<feature type="coiled-coil region" evidence="7">
    <location>
        <begin position="448"/>
        <end position="475"/>
    </location>
</feature>
<evidence type="ECO:0000256" key="2">
    <source>
        <dbReference type="ARBA" id="ARBA00022490"/>
    </source>
</evidence>
<dbReference type="FunFam" id="3.40.50.300:FF:000901">
    <property type="entry name" value="Chromosome partition protein Smc"/>
    <property type="match status" value="1"/>
</dbReference>
<dbReference type="Gene3D" id="3.40.50.300">
    <property type="entry name" value="P-loop containing nucleotide triphosphate hydrolases"/>
    <property type="match status" value="2"/>
</dbReference>
<dbReference type="Pfam" id="PF06470">
    <property type="entry name" value="SMC_hinge"/>
    <property type="match status" value="1"/>
</dbReference>
<feature type="domain" description="SMC hinge" evidence="8">
    <location>
        <begin position="516"/>
        <end position="635"/>
    </location>
</feature>
<dbReference type="Proteomes" id="UP000095209">
    <property type="component" value="Unassembled WGS sequence"/>
</dbReference>
<evidence type="ECO:0000256" key="6">
    <source>
        <dbReference type="ARBA" id="ARBA00023125"/>
    </source>
</evidence>
<dbReference type="Gene3D" id="1.20.1060.20">
    <property type="match status" value="1"/>
</dbReference>
<protein>
    <recommendedName>
        <fullName evidence="7">Chromosome partition protein Smc</fullName>
    </recommendedName>
</protein>
<dbReference type="InterPro" id="IPR024704">
    <property type="entry name" value="SMC"/>
</dbReference>
<reference evidence="9 10" key="1">
    <citation type="submission" date="2016-08" db="EMBL/GenBank/DDBJ databases">
        <title>Genome of Bacillus solimangrovi GH2-4.</title>
        <authorList>
            <person name="Lim S."/>
            <person name="Kim B.-C."/>
        </authorList>
    </citation>
    <scope>NUCLEOTIDE SEQUENCE [LARGE SCALE GENOMIC DNA]</scope>
    <source>
        <strain evidence="9 10">GH2-4</strain>
    </source>
</reference>
<dbReference type="FunFam" id="3.40.50.300:FF:000984">
    <property type="entry name" value="Chromosome partition protein Smc"/>
    <property type="match status" value="1"/>
</dbReference>
<feature type="coiled-coil region" evidence="7">
    <location>
        <begin position="262"/>
        <end position="398"/>
    </location>
</feature>
<keyword evidence="3 7" id="KW-0547">Nucleotide-binding</keyword>
<comment type="subcellular location">
    <subcellularLocation>
        <location evidence="1 7">Cytoplasm</location>
    </subcellularLocation>
</comment>
<dbReference type="InterPro" id="IPR010935">
    <property type="entry name" value="SMC_hinge"/>
</dbReference>
<comment type="domain">
    <text evidence="7">Contains large globular domains required for ATP hydrolysis at each terminus and a third globular domain forming a flexible hinge near the middle of the molecule. These domains are separated by coiled-coil structures.</text>
</comment>
<dbReference type="SMART" id="SM00968">
    <property type="entry name" value="SMC_hinge"/>
    <property type="match status" value="1"/>
</dbReference>
<evidence type="ECO:0000313" key="9">
    <source>
        <dbReference type="EMBL" id="OEH91232.1"/>
    </source>
</evidence>
<gene>
    <name evidence="7" type="primary">smc</name>
    <name evidence="9" type="ORF">BFG57_06335</name>
</gene>
<evidence type="ECO:0000256" key="1">
    <source>
        <dbReference type="ARBA" id="ARBA00004496"/>
    </source>
</evidence>
<feature type="coiled-coil region" evidence="7">
    <location>
        <begin position="835"/>
        <end position="862"/>
    </location>
</feature>
<comment type="function">
    <text evidence="7">Required for chromosome condensation and partitioning.</text>
</comment>
<keyword evidence="5 7" id="KW-0175">Coiled coil</keyword>
<feature type="coiled-coil region" evidence="7">
    <location>
        <begin position="782"/>
        <end position="809"/>
    </location>
</feature>
<dbReference type="GO" id="GO:0003677">
    <property type="term" value="F:DNA binding"/>
    <property type="evidence" value="ECO:0007669"/>
    <property type="project" value="UniProtKB-UniRule"/>
</dbReference>
<dbReference type="NCBIfam" id="TIGR02168">
    <property type="entry name" value="SMC_prok_B"/>
    <property type="match status" value="1"/>
</dbReference>
<dbReference type="AlphaFoldDB" id="A0A1E5LAW7"/>
<evidence type="ECO:0000256" key="7">
    <source>
        <dbReference type="HAMAP-Rule" id="MF_01894"/>
    </source>
</evidence>
<dbReference type="GO" id="GO:0005524">
    <property type="term" value="F:ATP binding"/>
    <property type="evidence" value="ECO:0007669"/>
    <property type="project" value="UniProtKB-UniRule"/>
</dbReference>
<dbReference type="InterPro" id="IPR011890">
    <property type="entry name" value="SMC_prok"/>
</dbReference>
<dbReference type="Pfam" id="PF02463">
    <property type="entry name" value="SMC_N"/>
    <property type="match status" value="1"/>
</dbReference>
<dbReference type="SUPFAM" id="SSF75553">
    <property type="entry name" value="Smc hinge domain"/>
    <property type="match status" value="1"/>
</dbReference>
<dbReference type="GO" id="GO:0007059">
    <property type="term" value="P:chromosome segregation"/>
    <property type="evidence" value="ECO:0007669"/>
    <property type="project" value="UniProtKB-UniRule"/>
</dbReference>
<dbReference type="InterPro" id="IPR036277">
    <property type="entry name" value="SMC_hinge_sf"/>
</dbReference>
<organism evidence="9 10">
    <name type="scientific">Bacillus solimangrovi</name>
    <dbReference type="NCBI Taxonomy" id="1305675"/>
    <lineage>
        <taxon>Bacteria</taxon>
        <taxon>Bacillati</taxon>
        <taxon>Bacillota</taxon>
        <taxon>Bacilli</taxon>
        <taxon>Bacillales</taxon>
        <taxon>Bacillaceae</taxon>
        <taxon>Bacillus</taxon>
    </lineage>
</organism>
<comment type="similarity">
    <text evidence="7">Belongs to the SMC family.</text>
</comment>
<sequence length="1185" mass="136763">MFLKRLDVSGFKSFAEKTSVEFVPGVTAVVGPNGSGKSNITDAIRWVLGEQSARSIRGSKMEDIIFSGSESRRAVNVADVTITLENEDQFLPIDYQEVSITRRVYRSGESEFFMNKQACRLKDIIDLFMDSGLGKESFSIIGQGRVEEILSSKAEDRRSIFEEAAGVLKYKVRKRKAEMKLAETQENLHRVEDILHEIDGQLEPLKIQASIARDYIQKKEELEQVESALIVHEIETLHEKWQSKIKQFEVNKDRELQIATKVQNDEAEIVMLRNEMQALDDSINELQDVLLKASSDLEKLEGKKQVLHERKKNAEVNRSQLEKVMKDSEAKLEQLIKELREKKETLSQKEQEVSQDEELLKELQEQLAQASENIEEQIEELKSEYIERLNEQASLNNERHNIETQLTQQGLKQTRLSEGNEQYINQREAIRKRRLEQDDKLAKQQVAIEFERKQYQSLQAVLSKMKDEYEKMQSQLYKGYQYVQQTRSRKQMLEEMQEDYAGFFQGVKDVLKADLTGVCGAIAELISVDKQYETAVEIALGGGMQNIVVETEKDARNAINYLKKNRSGRATFLPLSVIKGKRMYEAQLNTLQRSDAFVGIAADLISFDGRYEEVVYNLLGTTVVAKDLKGANELARLLNHRFRIVTLDGDVVNPGGSMTGGASRQKAPSLLSRQRELEVVSAQLLQMEEKTTKLEADMQLRKVEIKKTEEQLEVTREKVEQLRFDEQSLMAEIREMELEQKNINEHLSLYDREMATYKDDEQTLNSRLINIEKQLGIVRESLSELEVSINELTDKKKVQQQSKETLQERVTELKVTTATKKEALSSDKQTFERLCEDEETTRNILEEAKEDLELLHDEMNERHSGENKLETDIRQTDQQKEKTLKLIQNRRQERIDYHDKLELLERELKEVKRQHKGYIEQLKDDEVQINRLDVELENRLNHLSEEYSLTFEAAKEKYSLTVSEEEARKQVKLIRMSIDELGTVNLGAIDEYDRIFERHRFLHEQKDDLMEAKSTLHQVIDEMDTEVKKRFSKSFEAIRSEFQVVFRELFGGGKADLQMNDPHDLLNTGIEIVAQPPGKKLQNLSLLSGGERALTAIALLFAILKVRPVPFCVLDEVEAALDEANVMRFAQYLKEFSIETQFIVITHRKGTMERADVLYGVTMQDSGVSKMVSVKLEDSKRLVEQ</sequence>
<evidence type="ECO:0000256" key="5">
    <source>
        <dbReference type="ARBA" id="ARBA00023054"/>
    </source>
</evidence>
<dbReference type="SUPFAM" id="SSF52540">
    <property type="entry name" value="P-loop containing nucleoside triphosphate hydrolases"/>
    <property type="match status" value="2"/>
</dbReference>
<dbReference type="RefSeq" id="WP_069718748.1">
    <property type="nucleotide sequence ID" value="NZ_MJEH01000063.1"/>
</dbReference>
<dbReference type="GO" id="GO:0005694">
    <property type="term" value="C:chromosome"/>
    <property type="evidence" value="ECO:0007669"/>
    <property type="project" value="InterPro"/>
</dbReference>
<comment type="caution">
    <text evidence="9">The sequence shown here is derived from an EMBL/GenBank/DDBJ whole genome shotgun (WGS) entry which is preliminary data.</text>
</comment>
<accession>A0A1E5LAW7</accession>
<dbReference type="PANTHER" id="PTHR43977">
    <property type="entry name" value="STRUCTURAL MAINTENANCE OF CHROMOSOMES PROTEIN 3"/>
    <property type="match status" value="1"/>
</dbReference>
<dbReference type="OrthoDB" id="9808768at2"/>
<dbReference type="InterPro" id="IPR003395">
    <property type="entry name" value="RecF/RecN/SMC_N"/>
</dbReference>
<dbReference type="GO" id="GO:0016887">
    <property type="term" value="F:ATP hydrolysis activity"/>
    <property type="evidence" value="ECO:0007669"/>
    <property type="project" value="InterPro"/>
</dbReference>
<evidence type="ECO:0000256" key="3">
    <source>
        <dbReference type="ARBA" id="ARBA00022741"/>
    </source>
</evidence>
<keyword evidence="10" id="KW-1185">Reference proteome</keyword>
<dbReference type="GO" id="GO:0007062">
    <property type="term" value="P:sister chromatid cohesion"/>
    <property type="evidence" value="ECO:0007669"/>
    <property type="project" value="InterPro"/>
</dbReference>
<comment type="subunit">
    <text evidence="7">Homodimer.</text>
</comment>
<dbReference type="HAMAP" id="MF_01894">
    <property type="entry name" value="Smc_prok"/>
    <property type="match status" value="1"/>
</dbReference>
<dbReference type="Gene3D" id="3.30.70.1620">
    <property type="match status" value="1"/>
</dbReference>
<dbReference type="STRING" id="1305675.BFG57_06335"/>
<evidence type="ECO:0000256" key="4">
    <source>
        <dbReference type="ARBA" id="ARBA00022840"/>
    </source>
</evidence>
<dbReference type="GO" id="GO:0005737">
    <property type="term" value="C:cytoplasm"/>
    <property type="evidence" value="ECO:0007669"/>
    <property type="project" value="UniProtKB-SubCell"/>
</dbReference>
<dbReference type="PIRSF" id="PIRSF005719">
    <property type="entry name" value="SMC"/>
    <property type="match status" value="1"/>
</dbReference>
<dbReference type="GO" id="GO:0030261">
    <property type="term" value="P:chromosome condensation"/>
    <property type="evidence" value="ECO:0007669"/>
    <property type="project" value="InterPro"/>
</dbReference>
<dbReference type="CDD" id="cd03278">
    <property type="entry name" value="ABC_SMC_barmotin"/>
    <property type="match status" value="1"/>
</dbReference>
<evidence type="ECO:0000313" key="10">
    <source>
        <dbReference type="Proteomes" id="UP000095209"/>
    </source>
</evidence>
<proteinExistence type="inferred from homology"/>
<dbReference type="EMBL" id="MJEH01000063">
    <property type="protein sequence ID" value="OEH91232.1"/>
    <property type="molecule type" value="Genomic_DNA"/>
</dbReference>
<dbReference type="InterPro" id="IPR027417">
    <property type="entry name" value="P-loop_NTPase"/>
</dbReference>
<dbReference type="GO" id="GO:0006260">
    <property type="term" value="P:DNA replication"/>
    <property type="evidence" value="ECO:0007669"/>
    <property type="project" value="UniProtKB-UniRule"/>
</dbReference>
<feature type="coiled-coil region" evidence="7">
    <location>
        <begin position="677"/>
        <end position="739"/>
    </location>
</feature>
<name>A0A1E5LAW7_9BACI</name>
<keyword evidence="2 7" id="KW-0963">Cytoplasm</keyword>